<keyword evidence="2" id="KW-0812">Transmembrane</keyword>
<organism evidence="3 4">
    <name type="scientific">Sanghuangporus baumii</name>
    <name type="common">Phellinus baumii</name>
    <dbReference type="NCBI Taxonomy" id="108892"/>
    <lineage>
        <taxon>Eukaryota</taxon>
        <taxon>Fungi</taxon>
        <taxon>Dikarya</taxon>
        <taxon>Basidiomycota</taxon>
        <taxon>Agaricomycotina</taxon>
        <taxon>Agaricomycetes</taxon>
        <taxon>Hymenochaetales</taxon>
        <taxon>Hymenochaetaceae</taxon>
        <taxon>Sanghuangporus</taxon>
    </lineage>
</organism>
<feature type="region of interest" description="Disordered" evidence="1">
    <location>
        <begin position="118"/>
        <end position="199"/>
    </location>
</feature>
<protein>
    <submittedName>
        <fullName evidence="3">Uncharacterized protein</fullName>
    </submittedName>
</protein>
<dbReference type="EMBL" id="LNZH02000205">
    <property type="protein sequence ID" value="OCB85970.1"/>
    <property type="molecule type" value="Genomic_DNA"/>
</dbReference>
<keyword evidence="4" id="KW-1185">Reference proteome</keyword>
<evidence type="ECO:0000256" key="2">
    <source>
        <dbReference type="SAM" id="Phobius"/>
    </source>
</evidence>
<name>A0A9Q5HU60_SANBA</name>
<feature type="transmembrane region" description="Helical" evidence="2">
    <location>
        <begin position="95"/>
        <end position="118"/>
    </location>
</feature>
<reference evidence="3" key="1">
    <citation type="submission" date="2016-06" db="EMBL/GenBank/DDBJ databases">
        <title>Draft Genome sequence of the fungus Inonotus baumii.</title>
        <authorList>
            <person name="Zhu H."/>
            <person name="Lin W."/>
        </authorList>
    </citation>
    <scope>NUCLEOTIDE SEQUENCE</scope>
    <source>
        <strain evidence="3">821</strain>
    </source>
</reference>
<gene>
    <name evidence="3" type="ORF">A7U60_g6864</name>
</gene>
<comment type="caution">
    <text evidence="3">The sequence shown here is derived from an EMBL/GenBank/DDBJ whole genome shotgun (WGS) entry which is preliminary data.</text>
</comment>
<feature type="compositionally biased region" description="Low complexity" evidence="1">
    <location>
        <begin position="127"/>
        <end position="160"/>
    </location>
</feature>
<evidence type="ECO:0000313" key="3">
    <source>
        <dbReference type="EMBL" id="OCB85970.1"/>
    </source>
</evidence>
<dbReference type="Proteomes" id="UP000757232">
    <property type="component" value="Unassembled WGS sequence"/>
</dbReference>
<accession>A0A9Q5HU60</accession>
<proteinExistence type="predicted"/>
<dbReference type="AlphaFoldDB" id="A0A9Q5HU60"/>
<evidence type="ECO:0000313" key="4">
    <source>
        <dbReference type="Proteomes" id="UP000757232"/>
    </source>
</evidence>
<keyword evidence="2" id="KW-1133">Transmembrane helix</keyword>
<keyword evidence="2" id="KW-0472">Membrane</keyword>
<dbReference type="OrthoDB" id="3264830at2759"/>
<feature type="compositionally biased region" description="Low complexity" evidence="1">
    <location>
        <begin position="182"/>
        <end position="199"/>
    </location>
</feature>
<sequence>MSNNTSYDKALLDEAPEVTPQQRQRFYDADLLNDDRQRDGLPAGAAAPIAARSNTDLEAGVVHGKRSKEYAQLPLSSTAIRSSTKTPWYKTRKGIIGLVILAIVIIGAVVGGAVGGTVGKNDDDNSDFSISTVPSTSSSTEQGSGTAPIASPSPTPTTTTQEAPVGSGTTSPEATPTPDPGQQGASDAVAVADDAQTAV</sequence>
<evidence type="ECO:0000256" key="1">
    <source>
        <dbReference type="SAM" id="MobiDB-lite"/>
    </source>
</evidence>